<gene>
    <name evidence="1" type="ORF">CPA56_09395</name>
</gene>
<protein>
    <submittedName>
        <fullName evidence="1">Uncharacterized protein</fullName>
    </submittedName>
</protein>
<organism evidence="1 2">
    <name type="scientific">Bombella mellum</name>
    <dbReference type="NCBI Taxonomy" id="2039288"/>
    <lineage>
        <taxon>Bacteria</taxon>
        <taxon>Pseudomonadati</taxon>
        <taxon>Pseudomonadota</taxon>
        <taxon>Alphaproteobacteria</taxon>
        <taxon>Acetobacterales</taxon>
        <taxon>Acetobacteraceae</taxon>
        <taxon>Bombella</taxon>
    </lineage>
</organism>
<accession>A0ABR5ZV66</accession>
<feature type="non-terminal residue" evidence="1">
    <location>
        <position position="68"/>
    </location>
</feature>
<sequence>MLGRRQSALAAYQASAKLNEDFSPSLEEIKRLQAILFSQQPSLNNHLQSELKVIPKTDRYLNEEPWLS</sequence>
<proteinExistence type="predicted"/>
<evidence type="ECO:0000313" key="1">
    <source>
        <dbReference type="EMBL" id="MBA5728175.1"/>
    </source>
</evidence>
<evidence type="ECO:0000313" key="2">
    <source>
        <dbReference type="Proteomes" id="UP000765338"/>
    </source>
</evidence>
<name>A0ABR5ZV66_9PROT</name>
<comment type="caution">
    <text evidence="1">The sequence shown here is derived from an EMBL/GenBank/DDBJ whole genome shotgun (WGS) entry which is preliminary data.</text>
</comment>
<keyword evidence="2" id="KW-1185">Reference proteome</keyword>
<dbReference type="Proteomes" id="UP000765338">
    <property type="component" value="Unassembled WGS sequence"/>
</dbReference>
<reference evidence="1 2" key="1">
    <citation type="submission" date="2017-10" db="EMBL/GenBank/DDBJ databases">
        <authorList>
            <person name="Jakob F."/>
        </authorList>
    </citation>
    <scope>NUCLEOTIDE SEQUENCE [LARGE SCALE GENOMIC DNA]</scope>
    <source>
        <strain evidence="1 2">TMW 2.1889</strain>
    </source>
</reference>
<dbReference type="EMBL" id="PDLY01000011">
    <property type="protein sequence ID" value="MBA5728175.1"/>
    <property type="molecule type" value="Genomic_DNA"/>
</dbReference>